<sequence length="134" mass="15528">MRQRYIAYYIRAGHTQPLGDWTKPFYWNRTSRQQEPTPWTCISDSLYRHSVQFSQHLHEQILRGIYRFAEGFQQPMALHGNFSIADLNHLLTLEEGGPSGFGEITGEKVTTVQAIQDLYQGRHASHIFHNVLGQ</sequence>
<protein>
    <submittedName>
        <fullName evidence="1">Uncharacterized protein</fullName>
    </submittedName>
</protein>
<reference evidence="1" key="1">
    <citation type="submission" date="2021-01" db="EMBL/GenBank/DDBJ databases">
        <authorList>
            <person name="Corre E."/>
            <person name="Pelletier E."/>
            <person name="Niang G."/>
            <person name="Scheremetjew M."/>
            <person name="Finn R."/>
            <person name="Kale V."/>
            <person name="Holt S."/>
            <person name="Cochrane G."/>
            <person name="Meng A."/>
            <person name="Brown T."/>
            <person name="Cohen L."/>
        </authorList>
    </citation>
    <scope>NUCLEOTIDE SEQUENCE</scope>
    <source>
        <strain evidence="1">CCMP125</strain>
    </source>
</reference>
<name>A0A7S3DVM2_9STRA</name>
<dbReference type="EMBL" id="HBHT01034487">
    <property type="protein sequence ID" value="CAD9987331.1"/>
    <property type="molecule type" value="Transcribed_RNA"/>
</dbReference>
<evidence type="ECO:0000313" key="1">
    <source>
        <dbReference type="EMBL" id="CAD9987331.1"/>
    </source>
</evidence>
<proteinExistence type="predicted"/>
<gene>
    <name evidence="1" type="ORF">APAL1065_LOCUS23188</name>
</gene>
<dbReference type="AlphaFoldDB" id="A0A7S3DVM2"/>
<organism evidence="1">
    <name type="scientific">Entomoneis paludosa</name>
    <dbReference type="NCBI Taxonomy" id="265537"/>
    <lineage>
        <taxon>Eukaryota</taxon>
        <taxon>Sar</taxon>
        <taxon>Stramenopiles</taxon>
        <taxon>Ochrophyta</taxon>
        <taxon>Bacillariophyta</taxon>
        <taxon>Bacillariophyceae</taxon>
        <taxon>Bacillariophycidae</taxon>
        <taxon>Entomoneidaceae</taxon>
        <taxon>Entomoneis</taxon>
    </lineage>
</organism>
<accession>A0A7S3DVM2</accession>